<comment type="caution">
    <text evidence="1">The sequence shown here is derived from an EMBL/GenBank/DDBJ whole genome shotgun (WGS) entry which is preliminary data.</text>
</comment>
<evidence type="ECO:0000313" key="1">
    <source>
        <dbReference type="EMBL" id="MCS5489434.1"/>
    </source>
</evidence>
<protein>
    <recommendedName>
        <fullName evidence="3">HPt domain-containing protein</fullName>
    </recommendedName>
</protein>
<evidence type="ECO:0008006" key="3">
    <source>
        <dbReference type="Google" id="ProtNLM"/>
    </source>
</evidence>
<reference evidence="1 2" key="1">
    <citation type="submission" date="2022-08" db="EMBL/GenBank/DDBJ databases">
        <title>Algoriphagus sp. CAU 1643 isolated from mud.</title>
        <authorList>
            <person name="Kim W."/>
        </authorList>
    </citation>
    <scope>NUCLEOTIDE SEQUENCE [LARGE SCALE GENOMIC DNA]</scope>
    <source>
        <strain evidence="1 2">CAU 1643</strain>
    </source>
</reference>
<dbReference type="RefSeq" id="WP_259413101.1">
    <property type="nucleotide sequence ID" value="NZ_JANWGH010000001.1"/>
</dbReference>
<dbReference type="SUPFAM" id="SSF47226">
    <property type="entry name" value="Histidine-containing phosphotransfer domain, HPT domain"/>
    <property type="match status" value="1"/>
</dbReference>
<keyword evidence="2" id="KW-1185">Reference proteome</keyword>
<dbReference type="InterPro" id="IPR036641">
    <property type="entry name" value="HPT_dom_sf"/>
</dbReference>
<evidence type="ECO:0000313" key="2">
    <source>
        <dbReference type="Proteomes" id="UP001206788"/>
    </source>
</evidence>
<accession>A0ABT2G2M7</accession>
<dbReference type="EMBL" id="JANWGH010000001">
    <property type="protein sequence ID" value="MCS5489434.1"/>
    <property type="molecule type" value="Genomic_DNA"/>
</dbReference>
<dbReference type="Gene3D" id="1.20.120.160">
    <property type="entry name" value="HPT domain"/>
    <property type="match status" value="1"/>
</dbReference>
<dbReference type="Proteomes" id="UP001206788">
    <property type="component" value="Unassembled WGS sequence"/>
</dbReference>
<sequence length="117" mass="13606">MSLIYPELSQRIEEMSEGDEEFKKELTQAIFAGLKELKQFYSDGMVQRDLEVIQQIRHKVKPTLGMFEFEDLANSLQNGKEILESVGFGSEFQTHYESFIKQVDRAIDEVKRLAEQV</sequence>
<name>A0ABT2G2M7_9BACT</name>
<organism evidence="1 2">
    <name type="scientific">Algoriphagus limi</name>
    <dbReference type="NCBI Taxonomy" id="2975273"/>
    <lineage>
        <taxon>Bacteria</taxon>
        <taxon>Pseudomonadati</taxon>
        <taxon>Bacteroidota</taxon>
        <taxon>Cytophagia</taxon>
        <taxon>Cytophagales</taxon>
        <taxon>Cyclobacteriaceae</taxon>
        <taxon>Algoriphagus</taxon>
    </lineage>
</organism>
<gene>
    <name evidence="1" type="ORF">NY014_03275</name>
</gene>
<proteinExistence type="predicted"/>